<comment type="caution">
    <text evidence="1">The sequence shown here is derived from an EMBL/GenBank/DDBJ whole genome shotgun (WGS) entry which is preliminary data.</text>
</comment>
<accession>A0ACC3ZF47</accession>
<protein>
    <submittedName>
        <fullName evidence="1">Integral membrane protein</fullName>
    </submittedName>
</protein>
<sequence length="266" mass="29708">MQMVYIFTQVAAKTSICCFYSRVFTTITRIHLITRGFILFLLIHGLVFTLLIVFQCLPVQSIWDRSIEGQCLNISAIGYAGAACSILEDVVLFVIPIPELLKLQLSRKKKIALVFMFSVASFACIASMIRLKYMVSYANTYDATWDNVEIVLWSSIELNSAIVCGSLPALLPLFRIVSGYFSRIMTTMQSKHHRRPEEPIDEGKESFSQASGTSSEASSPQKSIRAKTFGNVSAANDLRIVGHMSARTDGRDDLEHQDWITGRSTS</sequence>
<evidence type="ECO:0000313" key="1">
    <source>
        <dbReference type="EMBL" id="KAL0942709.1"/>
    </source>
</evidence>
<name>A0ACC3ZF47_COLTU</name>
<dbReference type="EMBL" id="VUJX02000001">
    <property type="protein sequence ID" value="KAL0942709.1"/>
    <property type="molecule type" value="Genomic_DNA"/>
</dbReference>
<evidence type="ECO:0000313" key="2">
    <source>
        <dbReference type="Proteomes" id="UP000805649"/>
    </source>
</evidence>
<keyword evidence="2" id="KW-1185">Reference proteome</keyword>
<reference evidence="1 2" key="1">
    <citation type="journal article" date="2020" name="Phytopathology">
        <title>Genome Sequence Resources of Colletotrichum truncatum, C. plurivorum, C. musicola, and C. sojae: Four Species Pathogenic to Soybean (Glycine max).</title>
        <authorList>
            <person name="Rogerio F."/>
            <person name="Boufleur T.R."/>
            <person name="Ciampi-Guillardi M."/>
            <person name="Sukno S.A."/>
            <person name="Thon M.R."/>
            <person name="Massola Junior N.S."/>
            <person name="Baroncelli R."/>
        </authorList>
    </citation>
    <scope>NUCLEOTIDE SEQUENCE [LARGE SCALE GENOMIC DNA]</scope>
    <source>
        <strain evidence="1 2">CMES1059</strain>
    </source>
</reference>
<proteinExistence type="predicted"/>
<gene>
    <name evidence="1" type="ORF">CTRU02_200595</name>
</gene>
<organism evidence="1 2">
    <name type="scientific">Colletotrichum truncatum</name>
    <name type="common">Anthracnose fungus</name>
    <name type="synonym">Colletotrichum capsici</name>
    <dbReference type="NCBI Taxonomy" id="5467"/>
    <lineage>
        <taxon>Eukaryota</taxon>
        <taxon>Fungi</taxon>
        <taxon>Dikarya</taxon>
        <taxon>Ascomycota</taxon>
        <taxon>Pezizomycotina</taxon>
        <taxon>Sordariomycetes</taxon>
        <taxon>Hypocreomycetidae</taxon>
        <taxon>Glomerellales</taxon>
        <taxon>Glomerellaceae</taxon>
        <taxon>Colletotrichum</taxon>
        <taxon>Colletotrichum truncatum species complex</taxon>
    </lineage>
</organism>
<dbReference type="Proteomes" id="UP000805649">
    <property type="component" value="Unassembled WGS sequence"/>
</dbReference>